<evidence type="ECO:0000313" key="2">
    <source>
        <dbReference type="EMBL" id="KKK82481.1"/>
    </source>
</evidence>
<evidence type="ECO:0008006" key="3">
    <source>
        <dbReference type="Google" id="ProtNLM"/>
    </source>
</evidence>
<dbReference type="EMBL" id="LAZR01052653">
    <property type="protein sequence ID" value="KKK82481.1"/>
    <property type="molecule type" value="Genomic_DNA"/>
</dbReference>
<dbReference type="AlphaFoldDB" id="A0A0F9BDJ4"/>
<evidence type="ECO:0000256" key="1">
    <source>
        <dbReference type="SAM" id="Phobius"/>
    </source>
</evidence>
<proteinExistence type="predicted"/>
<organism evidence="2">
    <name type="scientific">marine sediment metagenome</name>
    <dbReference type="NCBI Taxonomy" id="412755"/>
    <lineage>
        <taxon>unclassified sequences</taxon>
        <taxon>metagenomes</taxon>
        <taxon>ecological metagenomes</taxon>
    </lineage>
</organism>
<gene>
    <name evidence="2" type="ORF">LCGC14_2802960</name>
</gene>
<comment type="caution">
    <text evidence="2">The sequence shown here is derived from an EMBL/GenBank/DDBJ whole genome shotgun (WGS) entry which is preliminary data.</text>
</comment>
<sequence length="245" mass="26604">MDDEPESQITPDRGATELSRPESFLGQVARAFAFPFRGRGLWLILGWAIFLLVVMIVSTFVSLLGLILQGLVLAIFCAYSFRIIGESAGGASDPPDWPDMNEFVGSLLRFLATVGACLGPALVINIYLTSHETPLAALFWVVLVMGMAFLPMCLLSVALHDSLAGLNPLIIVPAITRVLPAYLVILVVFYAAVALDWYLSQIVAGIVAILGPFIAGGMGLYFLMLEMHLLGVLYRTHSAQLGWFE</sequence>
<feature type="transmembrane region" description="Helical" evidence="1">
    <location>
        <begin position="40"/>
        <end position="60"/>
    </location>
</feature>
<name>A0A0F9BDJ4_9ZZZZ</name>
<feature type="transmembrane region" description="Helical" evidence="1">
    <location>
        <begin position="169"/>
        <end position="192"/>
    </location>
</feature>
<keyword evidence="1" id="KW-0812">Transmembrane</keyword>
<accession>A0A0F9BDJ4</accession>
<feature type="transmembrane region" description="Helical" evidence="1">
    <location>
        <begin position="198"/>
        <end position="225"/>
    </location>
</feature>
<reference evidence="2" key="1">
    <citation type="journal article" date="2015" name="Nature">
        <title>Complex archaea that bridge the gap between prokaryotes and eukaryotes.</title>
        <authorList>
            <person name="Spang A."/>
            <person name="Saw J.H."/>
            <person name="Jorgensen S.L."/>
            <person name="Zaremba-Niedzwiedzka K."/>
            <person name="Martijn J."/>
            <person name="Lind A.E."/>
            <person name="van Eijk R."/>
            <person name="Schleper C."/>
            <person name="Guy L."/>
            <person name="Ettema T.J."/>
        </authorList>
    </citation>
    <scope>NUCLEOTIDE SEQUENCE</scope>
</reference>
<feature type="transmembrane region" description="Helical" evidence="1">
    <location>
        <begin position="66"/>
        <end position="85"/>
    </location>
</feature>
<keyword evidence="1" id="KW-0472">Membrane</keyword>
<keyword evidence="1" id="KW-1133">Transmembrane helix</keyword>
<feature type="transmembrane region" description="Helical" evidence="1">
    <location>
        <begin position="106"/>
        <end position="128"/>
    </location>
</feature>
<feature type="transmembrane region" description="Helical" evidence="1">
    <location>
        <begin position="134"/>
        <end position="157"/>
    </location>
</feature>
<protein>
    <recommendedName>
        <fullName evidence="3">DUF4013 domain-containing protein</fullName>
    </recommendedName>
</protein>